<name>A0A2T6CJK6_9RHOB</name>
<accession>A0A2T6CJK6</accession>
<feature type="region of interest" description="Disordered" evidence="1">
    <location>
        <begin position="95"/>
        <end position="128"/>
    </location>
</feature>
<dbReference type="Proteomes" id="UP000244092">
    <property type="component" value="Unassembled WGS sequence"/>
</dbReference>
<protein>
    <submittedName>
        <fullName evidence="2">Uncharacterized protein</fullName>
    </submittedName>
</protein>
<organism evidence="2 3">
    <name type="scientific">Sulfitobacter mediterraneus</name>
    <dbReference type="NCBI Taxonomy" id="83219"/>
    <lineage>
        <taxon>Bacteria</taxon>
        <taxon>Pseudomonadati</taxon>
        <taxon>Pseudomonadota</taxon>
        <taxon>Alphaproteobacteria</taxon>
        <taxon>Rhodobacterales</taxon>
        <taxon>Roseobacteraceae</taxon>
        <taxon>Sulfitobacter</taxon>
    </lineage>
</organism>
<reference evidence="2 3" key="1">
    <citation type="submission" date="2018-04" db="EMBL/GenBank/DDBJ databases">
        <title>Genomic Encyclopedia of Archaeal and Bacterial Type Strains, Phase II (KMG-II): from individual species to whole genera.</title>
        <authorList>
            <person name="Goeker M."/>
        </authorList>
    </citation>
    <scope>NUCLEOTIDE SEQUENCE [LARGE SCALE GENOMIC DNA]</scope>
    <source>
        <strain evidence="2 3">DSM 12244</strain>
    </source>
</reference>
<evidence type="ECO:0000313" key="2">
    <source>
        <dbReference type="EMBL" id="PTX75688.1"/>
    </source>
</evidence>
<dbReference type="AlphaFoldDB" id="A0A2T6CJK6"/>
<evidence type="ECO:0000256" key="1">
    <source>
        <dbReference type="SAM" id="MobiDB-lite"/>
    </source>
</evidence>
<sequence length="128" mass="14108">MVPAILFLCMFGAYSMRYSLFDMYLTLGIGPSPVEVLVTEPCKSLERTATLIGSSFIILCAVATPGYIASEDIHMKRSGLTPPVPRLKYTEPAHLLSDPVPDVGPRMQPARRQHQQRQIPLTAIQPPS</sequence>
<gene>
    <name evidence="2" type="ORF">C8N31_101345</name>
</gene>
<dbReference type="EMBL" id="QBKU01000001">
    <property type="protein sequence ID" value="PTX75688.1"/>
    <property type="molecule type" value="Genomic_DNA"/>
</dbReference>
<comment type="caution">
    <text evidence="2">The sequence shown here is derived from an EMBL/GenBank/DDBJ whole genome shotgun (WGS) entry which is preliminary data.</text>
</comment>
<evidence type="ECO:0000313" key="3">
    <source>
        <dbReference type="Proteomes" id="UP000244092"/>
    </source>
</evidence>
<proteinExistence type="predicted"/>